<feature type="domain" description="Sucrose-phosphatase C-terminal" evidence="1">
    <location>
        <begin position="6"/>
        <end position="131"/>
    </location>
</feature>
<dbReference type="SUPFAM" id="SSF54427">
    <property type="entry name" value="NTF2-like"/>
    <property type="match status" value="1"/>
</dbReference>
<proteinExistence type="predicted"/>
<name>A0A7S8IFS0_9CHLR</name>
<dbReference type="InterPro" id="IPR013679">
    <property type="entry name" value="SPP_C"/>
</dbReference>
<dbReference type="RefSeq" id="WP_195171960.1">
    <property type="nucleotide sequence ID" value="NZ_CP062983.1"/>
</dbReference>
<accession>A0A7S8IFS0</accession>
<evidence type="ECO:0000313" key="3">
    <source>
        <dbReference type="Proteomes" id="UP000594468"/>
    </source>
</evidence>
<sequence>MPDFEREINELHAFFMNWFQAKLPKTREAYARFEQVTHPDFHIVGPNGVLTAGSTLKESIYEQYNQRGDARLWIKNYQHRAQHGDLHIVTYEEWQENGGKTTARLSTAVFIEDAAAPNGAQWLHVHETWIEGV</sequence>
<protein>
    <recommendedName>
        <fullName evidence="1">Sucrose-phosphatase C-terminal domain-containing protein</fullName>
    </recommendedName>
</protein>
<gene>
    <name evidence="2" type="ORF">G4Y79_05825</name>
</gene>
<dbReference type="Pfam" id="PF08472">
    <property type="entry name" value="S6PP_C"/>
    <property type="match status" value="1"/>
</dbReference>
<dbReference type="EMBL" id="CP062983">
    <property type="protein sequence ID" value="QPC83896.1"/>
    <property type="molecule type" value="Genomic_DNA"/>
</dbReference>
<dbReference type="Proteomes" id="UP000594468">
    <property type="component" value="Chromosome"/>
</dbReference>
<evidence type="ECO:0000259" key="1">
    <source>
        <dbReference type="Pfam" id="PF08472"/>
    </source>
</evidence>
<organism evidence="2 3">
    <name type="scientific">Phototrophicus methaneseepsis</name>
    <dbReference type="NCBI Taxonomy" id="2710758"/>
    <lineage>
        <taxon>Bacteria</taxon>
        <taxon>Bacillati</taxon>
        <taxon>Chloroflexota</taxon>
        <taxon>Candidatus Thermofontia</taxon>
        <taxon>Phototrophicales</taxon>
        <taxon>Phototrophicaceae</taxon>
        <taxon>Phototrophicus</taxon>
    </lineage>
</organism>
<dbReference type="KEGG" id="pmet:G4Y79_05825"/>
<dbReference type="InterPro" id="IPR032710">
    <property type="entry name" value="NTF2-like_dom_sf"/>
</dbReference>
<dbReference type="Gene3D" id="3.10.450.50">
    <property type="match status" value="1"/>
</dbReference>
<reference evidence="2 3" key="1">
    <citation type="submission" date="2020-02" db="EMBL/GenBank/DDBJ databases">
        <authorList>
            <person name="Zheng R.K."/>
            <person name="Sun C.M."/>
        </authorList>
    </citation>
    <scope>NUCLEOTIDE SEQUENCE [LARGE SCALE GENOMIC DNA]</scope>
    <source>
        <strain evidence="3">rifampicinis</strain>
    </source>
</reference>
<keyword evidence="3" id="KW-1185">Reference proteome</keyword>
<evidence type="ECO:0000313" key="2">
    <source>
        <dbReference type="EMBL" id="QPC83896.1"/>
    </source>
</evidence>
<dbReference type="AlphaFoldDB" id="A0A7S8IFS0"/>